<protein>
    <submittedName>
        <fullName evidence="1">Uncharacterized protein</fullName>
    </submittedName>
</protein>
<reference evidence="1 2" key="1">
    <citation type="submission" date="2019-05" db="EMBL/GenBank/DDBJ databases">
        <title>Emergence of the Ug99 lineage of the wheat stem rust pathogen through somatic hybridization.</title>
        <authorList>
            <person name="Li F."/>
            <person name="Upadhyaya N.M."/>
            <person name="Sperschneider J."/>
            <person name="Matny O."/>
            <person name="Nguyen-Phuc H."/>
            <person name="Mago R."/>
            <person name="Raley C."/>
            <person name="Miller M.E."/>
            <person name="Silverstein K.A.T."/>
            <person name="Henningsen E."/>
            <person name="Hirsch C.D."/>
            <person name="Visser B."/>
            <person name="Pretorius Z.A."/>
            <person name="Steffenson B.J."/>
            <person name="Schwessinger B."/>
            <person name="Dodds P.N."/>
            <person name="Figueroa M."/>
        </authorList>
    </citation>
    <scope>NUCLEOTIDE SEQUENCE [LARGE SCALE GENOMIC DNA]</scope>
    <source>
        <strain evidence="1">21-0</strain>
    </source>
</reference>
<organism evidence="1 2">
    <name type="scientific">Puccinia graminis f. sp. tritici</name>
    <dbReference type="NCBI Taxonomy" id="56615"/>
    <lineage>
        <taxon>Eukaryota</taxon>
        <taxon>Fungi</taxon>
        <taxon>Dikarya</taxon>
        <taxon>Basidiomycota</taxon>
        <taxon>Pucciniomycotina</taxon>
        <taxon>Pucciniomycetes</taxon>
        <taxon>Pucciniales</taxon>
        <taxon>Pucciniaceae</taxon>
        <taxon>Puccinia</taxon>
    </lineage>
</organism>
<sequence>MTKIEFLINLQVAGTLLRGVPPEDAPKYLRQKCSHMSRCSYSRSDCIDPGGGEISHRHLVTASVLAHAKCVPSETSRAVNTVNVFSSPLPNSKAPSHSTNIDTPVLSSAQVEYPWN</sequence>
<dbReference type="EMBL" id="VSWC01000157">
    <property type="protein sequence ID" value="KAA1074962.1"/>
    <property type="molecule type" value="Genomic_DNA"/>
</dbReference>
<keyword evidence="2" id="KW-1185">Reference proteome</keyword>
<comment type="caution">
    <text evidence="1">The sequence shown here is derived from an EMBL/GenBank/DDBJ whole genome shotgun (WGS) entry which is preliminary data.</text>
</comment>
<dbReference type="Proteomes" id="UP000324748">
    <property type="component" value="Unassembled WGS sequence"/>
</dbReference>
<evidence type="ECO:0000313" key="2">
    <source>
        <dbReference type="Proteomes" id="UP000324748"/>
    </source>
</evidence>
<accession>A0A5B0ME81</accession>
<evidence type="ECO:0000313" key="1">
    <source>
        <dbReference type="EMBL" id="KAA1074962.1"/>
    </source>
</evidence>
<gene>
    <name evidence="1" type="ORF">PGT21_025740</name>
</gene>
<dbReference type="AlphaFoldDB" id="A0A5B0ME81"/>
<name>A0A5B0ME81_PUCGR</name>
<proteinExistence type="predicted"/>